<sequence length="65" mass="7488">MSSMELNMKKRLYTVIYITITFTKYIPQDYICSLYPWLAYSADGVVVSEGKPVKILEIKCPYIAS</sequence>
<dbReference type="AlphaFoldDB" id="A0AAV8YR15"/>
<evidence type="ECO:0000313" key="1">
    <source>
        <dbReference type="EMBL" id="KAJ8953381.1"/>
    </source>
</evidence>
<evidence type="ECO:0008006" key="3">
    <source>
        <dbReference type="Google" id="ProtNLM"/>
    </source>
</evidence>
<name>A0AAV8YR15_9CUCU</name>
<proteinExistence type="predicted"/>
<gene>
    <name evidence="1" type="ORF">NQ318_023498</name>
</gene>
<organism evidence="1 2">
    <name type="scientific">Aromia moschata</name>
    <dbReference type="NCBI Taxonomy" id="1265417"/>
    <lineage>
        <taxon>Eukaryota</taxon>
        <taxon>Metazoa</taxon>
        <taxon>Ecdysozoa</taxon>
        <taxon>Arthropoda</taxon>
        <taxon>Hexapoda</taxon>
        <taxon>Insecta</taxon>
        <taxon>Pterygota</taxon>
        <taxon>Neoptera</taxon>
        <taxon>Endopterygota</taxon>
        <taxon>Coleoptera</taxon>
        <taxon>Polyphaga</taxon>
        <taxon>Cucujiformia</taxon>
        <taxon>Chrysomeloidea</taxon>
        <taxon>Cerambycidae</taxon>
        <taxon>Cerambycinae</taxon>
        <taxon>Callichromatini</taxon>
        <taxon>Aromia</taxon>
    </lineage>
</organism>
<dbReference type="InterPro" id="IPR011604">
    <property type="entry name" value="PDDEXK-like_dom_sf"/>
</dbReference>
<dbReference type="Gene3D" id="3.90.320.10">
    <property type="match status" value="1"/>
</dbReference>
<keyword evidence="2" id="KW-1185">Reference proteome</keyword>
<protein>
    <recommendedName>
        <fullName evidence="3">YqaJ viral recombinase domain-containing protein</fullName>
    </recommendedName>
</protein>
<accession>A0AAV8YR15</accession>
<reference evidence="1" key="1">
    <citation type="journal article" date="2023" name="Insect Mol. Biol.">
        <title>Genome sequencing provides insights into the evolution of gene families encoding plant cell wall-degrading enzymes in longhorned beetles.</title>
        <authorList>
            <person name="Shin N.R."/>
            <person name="Okamura Y."/>
            <person name="Kirsch R."/>
            <person name="Pauchet Y."/>
        </authorList>
    </citation>
    <scope>NUCLEOTIDE SEQUENCE</scope>
    <source>
        <strain evidence="1">AMC_N1</strain>
    </source>
</reference>
<dbReference type="Proteomes" id="UP001162162">
    <property type="component" value="Unassembled WGS sequence"/>
</dbReference>
<evidence type="ECO:0000313" key="2">
    <source>
        <dbReference type="Proteomes" id="UP001162162"/>
    </source>
</evidence>
<dbReference type="EMBL" id="JAPWTK010000056">
    <property type="protein sequence ID" value="KAJ8953381.1"/>
    <property type="molecule type" value="Genomic_DNA"/>
</dbReference>
<comment type="caution">
    <text evidence="1">The sequence shown here is derived from an EMBL/GenBank/DDBJ whole genome shotgun (WGS) entry which is preliminary data.</text>
</comment>